<evidence type="ECO:0000256" key="1">
    <source>
        <dbReference type="SAM" id="MobiDB-lite"/>
    </source>
</evidence>
<dbReference type="Ensembl" id="ENSPCET00000002067.1">
    <property type="protein sequence ID" value="ENSPCEP00000002005.1"/>
    <property type="gene ID" value="ENSPCEG00000001671.1"/>
</dbReference>
<evidence type="ECO:0000313" key="5">
    <source>
        <dbReference type="Proteomes" id="UP000694393"/>
    </source>
</evidence>
<dbReference type="CDD" id="cd06257">
    <property type="entry name" value="DnaJ"/>
    <property type="match status" value="1"/>
</dbReference>
<dbReference type="PANTHER" id="PTHR44825">
    <property type="match status" value="1"/>
</dbReference>
<dbReference type="AlphaFoldDB" id="A0A8C8R9H0"/>
<dbReference type="Pfam" id="PF00226">
    <property type="entry name" value="DnaJ"/>
    <property type="match status" value="1"/>
</dbReference>
<dbReference type="SMART" id="SM00271">
    <property type="entry name" value="DnaJ"/>
    <property type="match status" value="1"/>
</dbReference>
<protein>
    <submittedName>
        <fullName evidence="4">DnaJ heat shock protein family (Hsp40) member C4</fullName>
    </submittedName>
</protein>
<evidence type="ECO:0000313" key="4">
    <source>
        <dbReference type="Ensembl" id="ENSPCEP00000002005.1"/>
    </source>
</evidence>
<feature type="transmembrane region" description="Helical" evidence="2">
    <location>
        <begin position="189"/>
        <end position="209"/>
    </location>
</feature>
<accession>A0A8C8R9H0</accession>
<dbReference type="Proteomes" id="UP000694393">
    <property type="component" value="Unplaced"/>
</dbReference>
<sequence>MFSCSVNTTSRDLKHHQLSVCCSVALKIMLSTLHLVCQCCFRYRSATQRAFSSTLSNWSGCSNYYDVLGIKQDATMEEIKQAFFAKSKKLHPDSDPSNPDLHSQFVQLNTAYQVLSKESSRQLYNSQRAWSFAGSSPKHDPSDFPKWGPRSRARSWGPDENMRYWQQFHPPPFTSSERQNKERERCNQLLFRFCLLLTVSSLGIHYLIFRVVEDMHNNFMDEKDKIITDIYNKSKEQARVNGLKKQQEILRQNHSEFIERYRIRRSAQK</sequence>
<dbReference type="PROSITE" id="PS50076">
    <property type="entry name" value="DNAJ_2"/>
    <property type="match status" value="1"/>
</dbReference>
<reference evidence="4" key="2">
    <citation type="submission" date="2025-09" db="UniProtKB">
        <authorList>
            <consortium name="Ensembl"/>
        </authorList>
    </citation>
    <scope>IDENTIFICATION</scope>
</reference>
<feature type="region of interest" description="Disordered" evidence="1">
    <location>
        <begin position="131"/>
        <end position="152"/>
    </location>
</feature>
<keyword evidence="5" id="KW-1185">Reference proteome</keyword>
<keyword evidence="2" id="KW-0472">Membrane</keyword>
<dbReference type="PANTHER" id="PTHR44825:SF1">
    <property type="entry name" value="DNAJ HOMOLOG SUBFAMILY C MEMBER 4"/>
    <property type="match status" value="1"/>
</dbReference>
<dbReference type="Gene3D" id="1.10.287.110">
    <property type="entry name" value="DnaJ domain"/>
    <property type="match status" value="1"/>
</dbReference>
<name>A0A8C8R9H0_9SAUR</name>
<reference evidence="4" key="1">
    <citation type="submission" date="2025-08" db="UniProtKB">
        <authorList>
            <consortium name="Ensembl"/>
        </authorList>
    </citation>
    <scope>IDENTIFICATION</scope>
</reference>
<proteinExistence type="predicted"/>
<keyword evidence="2" id="KW-1133">Transmembrane helix</keyword>
<organism evidence="4 5">
    <name type="scientific">Pelusios castaneus</name>
    <name type="common">West African mud turtle</name>
    <dbReference type="NCBI Taxonomy" id="367368"/>
    <lineage>
        <taxon>Eukaryota</taxon>
        <taxon>Metazoa</taxon>
        <taxon>Chordata</taxon>
        <taxon>Craniata</taxon>
        <taxon>Vertebrata</taxon>
        <taxon>Euteleostomi</taxon>
        <taxon>Archelosauria</taxon>
        <taxon>Testudinata</taxon>
        <taxon>Testudines</taxon>
        <taxon>Pleurodira</taxon>
        <taxon>Pelomedusidae</taxon>
        <taxon>Pelusios</taxon>
    </lineage>
</organism>
<evidence type="ECO:0000259" key="3">
    <source>
        <dbReference type="PROSITE" id="PS50076"/>
    </source>
</evidence>
<dbReference type="PRINTS" id="PR00625">
    <property type="entry name" value="JDOMAIN"/>
</dbReference>
<dbReference type="InterPro" id="IPR001623">
    <property type="entry name" value="DnaJ_domain"/>
</dbReference>
<keyword evidence="2" id="KW-0812">Transmembrane</keyword>
<dbReference type="SUPFAM" id="SSF46565">
    <property type="entry name" value="Chaperone J-domain"/>
    <property type="match status" value="1"/>
</dbReference>
<dbReference type="InterPro" id="IPR036869">
    <property type="entry name" value="J_dom_sf"/>
</dbReference>
<feature type="domain" description="J" evidence="3">
    <location>
        <begin position="63"/>
        <end position="128"/>
    </location>
</feature>
<dbReference type="InterPro" id="IPR052763">
    <property type="entry name" value="DnaJ_C4"/>
</dbReference>
<evidence type="ECO:0000256" key="2">
    <source>
        <dbReference type="SAM" id="Phobius"/>
    </source>
</evidence>